<protein>
    <submittedName>
        <fullName evidence="3">Putative manganese-dependent inorganic pyrophosphatase</fullName>
    </submittedName>
</protein>
<dbReference type="InterPro" id="IPR000644">
    <property type="entry name" value="CBS_dom"/>
</dbReference>
<evidence type="ECO:0000313" key="4">
    <source>
        <dbReference type="Proteomes" id="UP000051870"/>
    </source>
</evidence>
<dbReference type="SUPFAM" id="SSF54631">
    <property type="entry name" value="CBS-domain pair"/>
    <property type="match status" value="1"/>
</dbReference>
<sequence>MGLTCFDVMVPVENQRTIHPDESVATAFQLIRHSRARFLPVVDENGKYVGVFTAPTLMKMILPRAATIGLNSDAMRAGIDTLSFMNLSKSDFDAQIALLKDEKVSDNLSNPANIPVAAPHTPVMEGVFMIYKFKRHVILVDPETGKFVGTVSSNSLLDSVLS</sequence>
<proteinExistence type="predicted"/>
<keyword evidence="4" id="KW-1185">Reference proteome</keyword>
<feature type="domain" description="CBS" evidence="2">
    <location>
        <begin position="9"/>
        <end position="68"/>
    </location>
</feature>
<dbReference type="GeneID" id="83880043"/>
<dbReference type="SMART" id="SM00116">
    <property type="entry name" value="CBS"/>
    <property type="match status" value="2"/>
</dbReference>
<reference evidence="4" key="1">
    <citation type="submission" date="2015-09" db="EMBL/GenBank/DDBJ databases">
        <authorList>
            <person name="Rodrigo-Torres Lidia"/>
            <person name="Arahal R.David."/>
        </authorList>
    </citation>
    <scope>NUCLEOTIDE SEQUENCE [LARGE SCALE GENOMIC DNA]</scope>
    <source>
        <strain evidence="4">CECT 7735</strain>
    </source>
</reference>
<dbReference type="STRING" id="1715693.PH7735_00977"/>
<name>A0A0P1I3V5_9RHOB</name>
<dbReference type="AlphaFoldDB" id="A0A0P1I3V5"/>
<dbReference type="EMBL" id="CYTW01000001">
    <property type="protein sequence ID" value="CUJ88771.1"/>
    <property type="molecule type" value="Genomic_DNA"/>
</dbReference>
<dbReference type="PROSITE" id="PS51371">
    <property type="entry name" value="CBS"/>
    <property type="match status" value="1"/>
</dbReference>
<evidence type="ECO:0000313" key="3">
    <source>
        <dbReference type="EMBL" id="CUJ88771.1"/>
    </source>
</evidence>
<dbReference type="CDD" id="cd02205">
    <property type="entry name" value="CBS_pair_SF"/>
    <property type="match status" value="1"/>
</dbReference>
<evidence type="ECO:0000256" key="1">
    <source>
        <dbReference type="PROSITE-ProRule" id="PRU00703"/>
    </source>
</evidence>
<dbReference type="Proteomes" id="UP000051870">
    <property type="component" value="Unassembled WGS sequence"/>
</dbReference>
<gene>
    <name evidence="3" type="ORF">PH7735_00977</name>
</gene>
<evidence type="ECO:0000259" key="2">
    <source>
        <dbReference type="PROSITE" id="PS51371"/>
    </source>
</evidence>
<dbReference type="RefSeq" id="WP_058310147.1">
    <property type="nucleotide sequence ID" value="NZ_CYTW01000001.1"/>
</dbReference>
<dbReference type="Gene3D" id="3.10.580.10">
    <property type="entry name" value="CBS-domain"/>
    <property type="match status" value="1"/>
</dbReference>
<dbReference type="Pfam" id="PF00571">
    <property type="entry name" value="CBS"/>
    <property type="match status" value="1"/>
</dbReference>
<keyword evidence="1" id="KW-0129">CBS domain</keyword>
<organism evidence="3 4">
    <name type="scientific">Shimia thalassica</name>
    <dbReference type="NCBI Taxonomy" id="1715693"/>
    <lineage>
        <taxon>Bacteria</taxon>
        <taxon>Pseudomonadati</taxon>
        <taxon>Pseudomonadota</taxon>
        <taxon>Alphaproteobacteria</taxon>
        <taxon>Rhodobacterales</taxon>
        <taxon>Roseobacteraceae</taxon>
    </lineage>
</organism>
<dbReference type="InterPro" id="IPR046342">
    <property type="entry name" value="CBS_dom_sf"/>
</dbReference>
<accession>A0A0P1I3V5</accession>